<protein>
    <submittedName>
        <fullName evidence="2">Uncharacterized protein</fullName>
    </submittedName>
</protein>
<gene>
    <name evidence="2" type="ORF">G3A50_20415</name>
</gene>
<proteinExistence type="predicted"/>
<evidence type="ECO:0000313" key="3">
    <source>
        <dbReference type="Proteomes" id="UP000464751"/>
    </source>
</evidence>
<reference evidence="2 3" key="1">
    <citation type="submission" date="2020-02" db="EMBL/GenBank/DDBJ databases">
        <authorList>
            <person name="Li G."/>
        </authorList>
    </citation>
    <scope>NUCLEOTIDE SEQUENCE [LARGE SCALE GENOMIC DNA]</scope>
    <source>
        <strain evidence="2 3">DSM 102029</strain>
    </source>
</reference>
<name>A0A6P1YSN4_9HYPH</name>
<sequence length="168" mass="17909">MSEHQSDITVPKGRRPPAKKPRISARMRRAVDALISGEAPTQKAAAELAGLSREHFNREMQKPHLRALVIQRTGEMFSTLLPKAFQALVQVLGGDNRAAQLQGALTVLRQFGIVSQDTAAVSVSLNAPGYVIDLSGCGGDGSRARVIDGELVQPADDQRQDGGDGGDE</sequence>
<feature type="compositionally biased region" description="Basic residues" evidence="1">
    <location>
        <begin position="12"/>
        <end position="25"/>
    </location>
</feature>
<dbReference type="AlphaFoldDB" id="A0A6P1YSN4"/>
<dbReference type="KEGG" id="apra:G3A50_20415"/>
<keyword evidence="3" id="KW-1185">Reference proteome</keyword>
<dbReference type="EMBL" id="CP048630">
    <property type="protein sequence ID" value="QIB35811.1"/>
    <property type="molecule type" value="Genomic_DNA"/>
</dbReference>
<organism evidence="2 3">
    <name type="scientific">Ancylobacter pratisalsi</name>
    <dbReference type="NCBI Taxonomy" id="1745854"/>
    <lineage>
        <taxon>Bacteria</taxon>
        <taxon>Pseudomonadati</taxon>
        <taxon>Pseudomonadota</taxon>
        <taxon>Alphaproteobacteria</taxon>
        <taxon>Hyphomicrobiales</taxon>
        <taxon>Xanthobacteraceae</taxon>
        <taxon>Ancylobacter</taxon>
    </lineage>
</organism>
<evidence type="ECO:0000313" key="2">
    <source>
        <dbReference type="EMBL" id="QIB35811.1"/>
    </source>
</evidence>
<dbReference type="Proteomes" id="UP000464751">
    <property type="component" value="Chromosome"/>
</dbReference>
<feature type="region of interest" description="Disordered" evidence="1">
    <location>
        <begin position="1"/>
        <end position="25"/>
    </location>
</feature>
<accession>A0A6P1YSN4</accession>
<evidence type="ECO:0000256" key="1">
    <source>
        <dbReference type="SAM" id="MobiDB-lite"/>
    </source>
</evidence>
<dbReference type="RefSeq" id="WP_163076950.1">
    <property type="nucleotide sequence ID" value="NZ_CP048630.1"/>
</dbReference>